<name>A0A9D1RXV9_9CORY</name>
<evidence type="ECO:0000256" key="3">
    <source>
        <dbReference type="SAM" id="MobiDB-lite"/>
    </source>
</evidence>
<dbReference type="AlphaFoldDB" id="A0A9D1RXV9"/>
<keyword evidence="1 4" id="KW-0732">Signal</keyword>
<reference evidence="6" key="2">
    <citation type="submission" date="2021-04" db="EMBL/GenBank/DDBJ databases">
        <authorList>
            <person name="Gilroy R."/>
        </authorList>
    </citation>
    <scope>NUCLEOTIDE SEQUENCE</scope>
    <source>
        <strain evidence="6">4376</strain>
    </source>
</reference>
<evidence type="ECO:0000256" key="4">
    <source>
        <dbReference type="SAM" id="SignalP"/>
    </source>
</evidence>
<dbReference type="Pfam" id="PF26580">
    <property type="entry name" value="Mtb12_C"/>
    <property type="match status" value="1"/>
</dbReference>
<protein>
    <recommendedName>
        <fullName evidence="5">Low molecular weight antigen MTB12-like C-terminal domain-containing protein</fullName>
    </recommendedName>
</protein>
<comment type="caution">
    <text evidence="6">The sequence shown here is derived from an EMBL/GenBank/DDBJ whole genome shotgun (WGS) entry which is preliminary data.</text>
</comment>
<dbReference type="Proteomes" id="UP000824189">
    <property type="component" value="Unassembled WGS sequence"/>
</dbReference>
<dbReference type="InterPro" id="IPR058644">
    <property type="entry name" value="Mtb12-like_C"/>
</dbReference>
<accession>A0A9D1RXV9</accession>
<evidence type="ECO:0000256" key="2">
    <source>
        <dbReference type="ARBA" id="ARBA00093774"/>
    </source>
</evidence>
<organism evidence="6 7">
    <name type="scientific">Candidatus Corynebacterium gallistercoris</name>
    <dbReference type="NCBI Taxonomy" id="2838530"/>
    <lineage>
        <taxon>Bacteria</taxon>
        <taxon>Bacillati</taxon>
        <taxon>Actinomycetota</taxon>
        <taxon>Actinomycetes</taxon>
        <taxon>Mycobacteriales</taxon>
        <taxon>Corynebacteriaceae</taxon>
        <taxon>Corynebacterium</taxon>
    </lineage>
</organism>
<dbReference type="PROSITE" id="PS51257">
    <property type="entry name" value="PROKAR_LIPOPROTEIN"/>
    <property type="match status" value="1"/>
</dbReference>
<evidence type="ECO:0000256" key="1">
    <source>
        <dbReference type="ARBA" id="ARBA00022729"/>
    </source>
</evidence>
<feature type="compositionally biased region" description="Low complexity" evidence="3">
    <location>
        <begin position="29"/>
        <end position="46"/>
    </location>
</feature>
<feature type="region of interest" description="Disordered" evidence="3">
    <location>
        <begin position="25"/>
        <end position="49"/>
    </location>
</feature>
<gene>
    <name evidence="6" type="ORF">H9867_08660</name>
</gene>
<dbReference type="EMBL" id="DXFZ01000106">
    <property type="protein sequence ID" value="HIW96531.1"/>
    <property type="molecule type" value="Genomic_DNA"/>
</dbReference>
<evidence type="ECO:0000313" key="6">
    <source>
        <dbReference type="EMBL" id="HIW96531.1"/>
    </source>
</evidence>
<reference evidence="6" key="1">
    <citation type="journal article" date="2021" name="PeerJ">
        <title>Extensive microbial diversity within the chicken gut microbiome revealed by metagenomics and culture.</title>
        <authorList>
            <person name="Gilroy R."/>
            <person name="Ravi A."/>
            <person name="Getino M."/>
            <person name="Pursley I."/>
            <person name="Horton D.L."/>
            <person name="Alikhan N.F."/>
            <person name="Baker D."/>
            <person name="Gharbi K."/>
            <person name="Hall N."/>
            <person name="Watson M."/>
            <person name="Adriaenssens E.M."/>
            <person name="Foster-Nyarko E."/>
            <person name="Jarju S."/>
            <person name="Secka A."/>
            <person name="Antonio M."/>
            <person name="Oren A."/>
            <person name="Chaudhuri R.R."/>
            <person name="La Ragione R."/>
            <person name="Hildebrand F."/>
            <person name="Pallen M.J."/>
        </authorList>
    </citation>
    <scope>NUCLEOTIDE SEQUENCE</scope>
    <source>
        <strain evidence="6">4376</strain>
    </source>
</reference>
<evidence type="ECO:0000313" key="7">
    <source>
        <dbReference type="Proteomes" id="UP000824189"/>
    </source>
</evidence>
<feature type="chain" id="PRO_5039345520" description="Low molecular weight antigen MTB12-like C-terminal domain-containing protein" evidence="4">
    <location>
        <begin position="21"/>
        <end position="170"/>
    </location>
</feature>
<evidence type="ECO:0000259" key="5">
    <source>
        <dbReference type="Pfam" id="PF26580"/>
    </source>
</evidence>
<sequence length="170" mass="17951">MRISKALAVSTALSATLALAACGNDEESTSSTSTSSATSSASQQAQPLPTALELSEVLNRAVDPGLPTEEKVDTVVGGEQAPDLFEALTQSKMESGAQLEVVDPVLPSLSPEHDASATVHLTLPEQEPQVISNVDFVNDNGTWKLDQVWACTLVNNVMPDRLPPMCHEVI</sequence>
<comment type="similarity">
    <text evidence="2">Belongs to the MTB12 family.</text>
</comment>
<feature type="domain" description="Low molecular weight antigen MTB12-like C-terminal" evidence="5">
    <location>
        <begin position="47"/>
        <end position="158"/>
    </location>
</feature>
<feature type="signal peptide" evidence="4">
    <location>
        <begin position="1"/>
        <end position="20"/>
    </location>
</feature>
<proteinExistence type="inferred from homology"/>